<dbReference type="InterPro" id="IPR011501">
    <property type="entry name" value="Noc3_N"/>
</dbReference>
<name>A0A0M3J1Y9_ANISI</name>
<dbReference type="GO" id="GO:0003682">
    <property type="term" value="F:chromatin binding"/>
    <property type="evidence" value="ECO:0007669"/>
    <property type="project" value="TreeGrafter"/>
</dbReference>
<organism evidence="2">
    <name type="scientific">Anisakis simplex</name>
    <name type="common">Herring worm</name>
    <dbReference type="NCBI Taxonomy" id="6269"/>
    <lineage>
        <taxon>Eukaryota</taxon>
        <taxon>Metazoa</taxon>
        <taxon>Ecdysozoa</taxon>
        <taxon>Nematoda</taxon>
        <taxon>Chromadorea</taxon>
        <taxon>Rhabditida</taxon>
        <taxon>Spirurina</taxon>
        <taxon>Ascaridomorpha</taxon>
        <taxon>Ascaridoidea</taxon>
        <taxon>Anisakidae</taxon>
        <taxon>Anisakis</taxon>
        <taxon>Anisakis simplex complex</taxon>
    </lineage>
</organism>
<dbReference type="WBParaSite" id="ASIM_0000154301-mRNA-1">
    <property type="protein sequence ID" value="ASIM_0000154301-mRNA-1"/>
    <property type="gene ID" value="ASIM_0000154301"/>
</dbReference>
<feature type="domain" description="Nucleolar complex-associated protein 3 N-terminal" evidence="1">
    <location>
        <begin position="17"/>
        <end position="113"/>
    </location>
</feature>
<proteinExistence type="predicted"/>
<dbReference type="InterPro" id="IPR016903">
    <property type="entry name" value="Nucleolar_cplx-assoc_3"/>
</dbReference>
<reference evidence="2" key="1">
    <citation type="submission" date="2017-02" db="UniProtKB">
        <authorList>
            <consortium name="WormBaseParasite"/>
        </authorList>
    </citation>
    <scope>IDENTIFICATION</scope>
</reference>
<accession>A0A0M3J1Y9</accession>
<evidence type="ECO:0000259" key="1">
    <source>
        <dbReference type="Pfam" id="PF07540"/>
    </source>
</evidence>
<dbReference type="PANTHER" id="PTHR14428:SF5">
    <property type="entry name" value="NUCLEOLAR COMPLEX PROTEIN 3 HOMOLOG"/>
    <property type="match status" value="1"/>
</dbReference>
<dbReference type="GO" id="GO:0006270">
    <property type="term" value="P:DNA replication initiation"/>
    <property type="evidence" value="ECO:0007669"/>
    <property type="project" value="TreeGrafter"/>
</dbReference>
<dbReference type="Pfam" id="PF07540">
    <property type="entry name" value="NOC3p"/>
    <property type="match status" value="1"/>
</dbReference>
<dbReference type="AlphaFoldDB" id="A0A0M3J1Y9"/>
<dbReference type="GO" id="GO:0005730">
    <property type="term" value="C:nucleolus"/>
    <property type="evidence" value="ECO:0007669"/>
    <property type="project" value="TreeGrafter"/>
</dbReference>
<dbReference type="PANTHER" id="PTHR14428">
    <property type="entry name" value="NUCLEOLAR COMPLEX PROTEIN 3"/>
    <property type="match status" value="1"/>
</dbReference>
<evidence type="ECO:0000313" key="2">
    <source>
        <dbReference type="WBParaSite" id="ASIM_0000154301-mRNA-1"/>
    </source>
</evidence>
<protein>
    <submittedName>
        <fullName evidence="2">Nucleolar complex protein 3 homolog (inferred by orthology to a C. elegans protein)</fullName>
    </submittedName>
</protein>
<sequence length="154" mass="17896">LSAVELMRKRNEMIETAKQEISDIALNLLAQPQQQIDRLRVLIGLCKGERIHSLIRETVQKLAIASTVEVFVDIIPGYAIRPLSEEEKSQKMKKETKKLHDYENTLLNYYNKYLQVIEKNVTSEWICCLFHSFDCYSCVLFLILQFCSCNSNAF</sequence>